<dbReference type="EMBL" id="CACRZD030000009">
    <property type="protein sequence ID" value="CAA6665951.1"/>
    <property type="molecule type" value="Genomic_DNA"/>
</dbReference>
<organism evidence="1">
    <name type="scientific">Spirodela intermedia</name>
    <name type="common">Intermediate duckweed</name>
    <dbReference type="NCBI Taxonomy" id="51605"/>
    <lineage>
        <taxon>Eukaryota</taxon>
        <taxon>Viridiplantae</taxon>
        <taxon>Streptophyta</taxon>
        <taxon>Embryophyta</taxon>
        <taxon>Tracheophyta</taxon>
        <taxon>Spermatophyta</taxon>
        <taxon>Magnoliopsida</taxon>
        <taxon>Liliopsida</taxon>
        <taxon>Araceae</taxon>
        <taxon>Lemnoideae</taxon>
        <taxon>Spirodela</taxon>
    </lineage>
</organism>
<proteinExistence type="predicted"/>
<accession>A0A7I8J746</accession>
<dbReference type="EMBL" id="LR743596">
    <property type="protein sequence ID" value="CAA2626647.1"/>
    <property type="molecule type" value="Genomic_DNA"/>
</dbReference>
<dbReference type="AlphaFoldDB" id="A0A7I8J746"/>
<name>A0A7I8J746_SPIIN</name>
<dbReference type="Proteomes" id="UP001189122">
    <property type="component" value="Unassembled WGS sequence"/>
</dbReference>
<keyword evidence="2" id="KW-1185">Reference proteome</keyword>
<sequence length="68" mass="7146">MSQSLPTSLAMLKRKSYGTLIGTSTLVWSFALSEPGSGTEISQMGRSWSYGFTTSSLRGGSPSPGLRG</sequence>
<protein>
    <submittedName>
        <fullName evidence="1">Uncharacterized protein</fullName>
    </submittedName>
</protein>
<evidence type="ECO:0000313" key="1">
    <source>
        <dbReference type="EMBL" id="CAA2626647.1"/>
    </source>
</evidence>
<gene>
    <name evidence="1" type="ORF">SI7747_09012340</name>
</gene>
<reference evidence="1 2" key="1">
    <citation type="submission" date="2019-12" db="EMBL/GenBank/DDBJ databases">
        <authorList>
            <person name="Scholz U."/>
            <person name="Mascher M."/>
            <person name="Fiebig A."/>
        </authorList>
    </citation>
    <scope>NUCLEOTIDE SEQUENCE</scope>
</reference>
<evidence type="ECO:0000313" key="2">
    <source>
        <dbReference type="Proteomes" id="UP001189122"/>
    </source>
</evidence>